<dbReference type="EMBL" id="CAJNNV010024381">
    <property type="protein sequence ID" value="CAE8609690.1"/>
    <property type="molecule type" value="Genomic_DNA"/>
</dbReference>
<keyword evidence="3" id="KW-0812">Transmembrane</keyword>
<feature type="region of interest" description="Disordered" evidence="2">
    <location>
        <begin position="286"/>
        <end position="356"/>
    </location>
</feature>
<dbReference type="Proteomes" id="UP000654075">
    <property type="component" value="Unassembled WGS sequence"/>
</dbReference>
<feature type="compositionally biased region" description="Basic and acidic residues" evidence="2">
    <location>
        <begin position="286"/>
        <end position="315"/>
    </location>
</feature>
<sequence length="716" mass="81542">MNRPRTRRLEESVMRNDDLLEKVSELDELRTQIEAKTAECEKLRDKPQFQVGLSAAKTKEVEEASKLTASSSPASGAPRVIESCRLIAKAKSQADTEIQRRELADSRAVLEDAQRELGERSAASASVQALSQESAFANEAVARDEALSTLEALKAAHVLTTERRRNEDMFCPAALLHGDAAAELQERALQEFLDRANSQAASLDGRLTGQRMLFEETSEALSRSEATEQQMSLELAEKVRELASEHELARSALERAQEQAAREVREREERHASTLQSEEVCMQRQMRAEVDAASRETSEAKEEQQRLQARLDRSLESISQAQSQHEQQLEGHRGSTTELRTRLSEAEERTTSEEREVERLGRAAEATKLEAERVTMAHKLEVERLQAMLEADSQSRSSAEQIATSKLEEKDTLLEYRESSLQRAQAELEDARKRISDFEETVSKMKHGVELKASHLSVRNAELEGELRRRNEHIQEVEGRLDAQRQYLEQLNSTLSEAQVDRESLKDAKGTLEAQLHLEQSHKDAVATSLATAQEDSSLRINELEERAARESEAHRAALAEVKVSLSEELRQGSACSASMEEELRSMRERCEILLRQKADLQQQVGEKQELQTSFEAQLQEQRAEQERLKLELEQLGRGRQQLEDERDRTLKERRDRDSQIKLLKDQVADVETHRGQQCDGFDSKVKQLDDPWICLGLFVIFYFWFCCCLLWFICF</sequence>
<keyword evidence="1" id="KW-0175">Coiled coil</keyword>
<feature type="compositionally biased region" description="Basic and acidic residues" evidence="2">
    <location>
        <begin position="327"/>
        <end position="356"/>
    </location>
</feature>
<accession>A0A813F8Y1</accession>
<dbReference type="AlphaFoldDB" id="A0A813F8Y1"/>
<comment type="caution">
    <text evidence="4">The sequence shown here is derived from an EMBL/GenBank/DDBJ whole genome shotgun (WGS) entry which is preliminary data.</text>
</comment>
<keyword evidence="5" id="KW-1185">Reference proteome</keyword>
<evidence type="ECO:0000313" key="4">
    <source>
        <dbReference type="EMBL" id="CAE8609690.1"/>
    </source>
</evidence>
<protein>
    <submittedName>
        <fullName evidence="4">Uncharacterized protein</fullName>
    </submittedName>
</protein>
<keyword evidence="3" id="KW-0472">Membrane</keyword>
<feature type="coiled-coil region" evidence="1">
    <location>
        <begin position="16"/>
        <end position="46"/>
    </location>
</feature>
<reference evidence="4" key="1">
    <citation type="submission" date="2021-02" db="EMBL/GenBank/DDBJ databases">
        <authorList>
            <person name="Dougan E. K."/>
            <person name="Rhodes N."/>
            <person name="Thang M."/>
            <person name="Chan C."/>
        </authorList>
    </citation>
    <scope>NUCLEOTIDE SEQUENCE</scope>
</reference>
<feature type="coiled-coil region" evidence="1">
    <location>
        <begin position="414"/>
        <end position="515"/>
    </location>
</feature>
<evidence type="ECO:0000256" key="1">
    <source>
        <dbReference type="SAM" id="Coils"/>
    </source>
</evidence>
<feature type="compositionally biased region" description="Polar residues" evidence="2">
    <location>
        <begin position="316"/>
        <end position="326"/>
    </location>
</feature>
<keyword evidence="3" id="KW-1133">Transmembrane helix</keyword>
<evidence type="ECO:0000256" key="2">
    <source>
        <dbReference type="SAM" id="MobiDB-lite"/>
    </source>
</evidence>
<feature type="coiled-coil region" evidence="1">
    <location>
        <begin position="541"/>
        <end position="653"/>
    </location>
</feature>
<evidence type="ECO:0000313" key="5">
    <source>
        <dbReference type="Proteomes" id="UP000654075"/>
    </source>
</evidence>
<name>A0A813F8Y1_POLGL</name>
<proteinExistence type="predicted"/>
<gene>
    <name evidence="4" type="ORF">PGLA1383_LOCUS27515</name>
</gene>
<organism evidence="4 5">
    <name type="scientific">Polarella glacialis</name>
    <name type="common">Dinoflagellate</name>
    <dbReference type="NCBI Taxonomy" id="89957"/>
    <lineage>
        <taxon>Eukaryota</taxon>
        <taxon>Sar</taxon>
        <taxon>Alveolata</taxon>
        <taxon>Dinophyceae</taxon>
        <taxon>Suessiales</taxon>
        <taxon>Suessiaceae</taxon>
        <taxon>Polarella</taxon>
    </lineage>
</organism>
<evidence type="ECO:0000256" key="3">
    <source>
        <dbReference type="SAM" id="Phobius"/>
    </source>
</evidence>
<feature type="transmembrane region" description="Helical" evidence="3">
    <location>
        <begin position="693"/>
        <end position="714"/>
    </location>
</feature>